<gene>
    <name evidence="2" type="ORF">CR513_59218</name>
</gene>
<accession>A0A371E8Y1</accession>
<reference evidence="2" key="1">
    <citation type="submission" date="2018-05" db="EMBL/GenBank/DDBJ databases">
        <title>Draft genome of Mucuna pruriens seed.</title>
        <authorList>
            <person name="Nnadi N.E."/>
            <person name="Vos R."/>
            <person name="Hasami M.H."/>
            <person name="Devisetty U.K."/>
            <person name="Aguiy J.C."/>
        </authorList>
    </citation>
    <scope>NUCLEOTIDE SEQUENCE [LARGE SCALE GENOMIC DNA]</scope>
    <source>
        <strain evidence="2">JCA_2017</strain>
    </source>
</reference>
<organism evidence="2 3">
    <name type="scientific">Mucuna pruriens</name>
    <name type="common">Velvet bean</name>
    <name type="synonym">Dolichos pruriens</name>
    <dbReference type="NCBI Taxonomy" id="157652"/>
    <lineage>
        <taxon>Eukaryota</taxon>
        <taxon>Viridiplantae</taxon>
        <taxon>Streptophyta</taxon>
        <taxon>Embryophyta</taxon>
        <taxon>Tracheophyta</taxon>
        <taxon>Spermatophyta</taxon>
        <taxon>Magnoliopsida</taxon>
        <taxon>eudicotyledons</taxon>
        <taxon>Gunneridae</taxon>
        <taxon>Pentapetalae</taxon>
        <taxon>rosids</taxon>
        <taxon>fabids</taxon>
        <taxon>Fabales</taxon>
        <taxon>Fabaceae</taxon>
        <taxon>Papilionoideae</taxon>
        <taxon>50 kb inversion clade</taxon>
        <taxon>NPAAA clade</taxon>
        <taxon>indigoferoid/millettioid clade</taxon>
        <taxon>Phaseoleae</taxon>
        <taxon>Mucuna</taxon>
    </lineage>
</organism>
<dbReference type="Proteomes" id="UP000257109">
    <property type="component" value="Unassembled WGS sequence"/>
</dbReference>
<evidence type="ECO:0000313" key="3">
    <source>
        <dbReference type="Proteomes" id="UP000257109"/>
    </source>
</evidence>
<evidence type="ECO:0000259" key="1">
    <source>
        <dbReference type="Pfam" id="PF07727"/>
    </source>
</evidence>
<feature type="domain" description="Reverse transcriptase Ty1/copia-type" evidence="1">
    <location>
        <begin position="3"/>
        <end position="75"/>
    </location>
</feature>
<sequence>MDKFKAQLVVERYSQEHGVNYNEVFEPVSRIDIVRMIFQLDVKVTFLHGTLSKDVYVEQPKGYEKKGSEHMHHKLGLVKLSLTLLVQNVTNTFFKWSKEGKVLIISAYIDDLIYIRNDEIMMNDIKESMQKEIDMTDLEN</sequence>
<dbReference type="STRING" id="157652.A0A371E8Y1"/>
<proteinExistence type="predicted"/>
<dbReference type="EMBL" id="QJKJ01015485">
    <property type="protein sequence ID" value="RDX62449.1"/>
    <property type="molecule type" value="Genomic_DNA"/>
</dbReference>
<name>A0A371E8Y1_MUCPR</name>
<dbReference type="OrthoDB" id="1917367at2759"/>
<dbReference type="InterPro" id="IPR013103">
    <property type="entry name" value="RVT_2"/>
</dbReference>
<dbReference type="AlphaFoldDB" id="A0A371E8Y1"/>
<evidence type="ECO:0000313" key="2">
    <source>
        <dbReference type="EMBL" id="RDX62449.1"/>
    </source>
</evidence>
<feature type="non-terminal residue" evidence="2">
    <location>
        <position position="1"/>
    </location>
</feature>
<comment type="caution">
    <text evidence="2">The sequence shown here is derived from an EMBL/GenBank/DDBJ whole genome shotgun (WGS) entry which is preliminary data.</text>
</comment>
<dbReference type="Pfam" id="PF07727">
    <property type="entry name" value="RVT_2"/>
    <property type="match status" value="1"/>
</dbReference>
<protein>
    <recommendedName>
        <fullName evidence="1">Reverse transcriptase Ty1/copia-type domain-containing protein</fullName>
    </recommendedName>
</protein>
<keyword evidence="3" id="KW-1185">Reference proteome</keyword>